<evidence type="ECO:0000313" key="3">
    <source>
        <dbReference type="Proteomes" id="UP000064249"/>
    </source>
</evidence>
<dbReference type="GO" id="GO:0004803">
    <property type="term" value="F:transposase activity"/>
    <property type="evidence" value="ECO:0007669"/>
    <property type="project" value="InterPro"/>
</dbReference>
<reference evidence="2 3" key="1">
    <citation type="journal article" date="2015" name="MBio">
        <title>Genome-Resolved Metagenomic Analysis Reveals Roles for Candidate Phyla and Other Microbial Community Members in Biogeochemical Transformations in Oil Reservoirs.</title>
        <authorList>
            <person name="Hu P."/>
            <person name="Tom L."/>
            <person name="Singh A."/>
            <person name="Thomas B.C."/>
            <person name="Baker B.J."/>
            <person name="Piceno Y.M."/>
            <person name="Andersen G.L."/>
            <person name="Banfield J.F."/>
        </authorList>
    </citation>
    <scope>NUCLEOTIDE SEQUENCE [LARGE SCALE GENOMIC DNA]</scope>
    <source>
        <strain evidence="2">46_16</strain>
    </source>
</reference>
<dbReference type="SUPFAM" id="SSF143422">
    <property type="entry name" value="Transposase IS200-like"/>
    <property type="match status" value="1"/>
</dbReference>
<dbReference type="InterPro" id="IPR002686">
    <property type="entry name" value="Transposase_17"/>
</dbReference>
<proteinExistence type="predicted"/>
<dbReference type="Gene3D" id="3.30.70.1290">
    <property type="entry name" value="Transposase IS200-like"/>
    <property type="match status" value="1"/>
</dbReference>
<name>A0A101FXQ0_9CHLR</name>
<evidence type="ECO:0000313" key="2">
    <source>
        <dbReference type="EMBL" id="KUK46340.1"/>
    </source>
</evidence>
<organism evidence="2 3">
    <name type="scientific">Anaerolinea thermophila</name>
    <dbReference type="NCBI Taxonomy" id="167964"/>
    <lineage>
        <taxon>Bacteria</taxon>
        <taxon>Bacillati</taxon>
        <taxon>Chloroflexota</taxon>
        <taxon>Anaerolineae</taxon>
        <taxon>Anaerolineales</taxon>
        <taxon>Anaerolineaceae</taxon>
        <taxon>Anaerolinea</taxon>
    </lineage>
</organism>
<feature type="domain" description="Transposase IS200-like" evidence="1">
    <location>
        <begin position="9"/>
        <end position="127"/>
    </location>
</feature>
<dbReference type="AlphaFoldDB" id="A0A101FXQ0"/>
<dbReference type="SMART" id="SM01321">
    <property type="entry name" value="Y1_Tnp"/>
    <property type="match status" value="1"/>
</dbReference>
<dbReference type="Pfam" id="PF01797">
    <property type="entry name" value="Y1_Tnp"/>
    <property type="match status" value="1"/>
</dbReference>
<sequence length="173" mass="21181">MPHYHRYYIPNSYIFITVVTKNRFPYFNNLENIQLYFTTLEKVKIIHKFDLYAYVLMPDHFHWILKMENENRNFSQVIHCFKRNYTLNYKSAFSITNPTSLWQKRFWDHIIRDETDMKRHLDYIHWNPVKHGASNDPNGYKFSSFHDFVSQDLYPENWGRTGIPISIENIDFE</sequence>
<dbReference type="PANTHER" id="PTHR36966">
    <property type="entry name" value="REP-ASSOCIATED TYROSINE TRANSPOSASE"/>
    <property type="match status" value="1"/>
</dbReference>
<dbReference type="Proteomes" id="UP000064249">
    <property type="component" value="Unassembled WGS sequence"/>
</dbReference>
<gene>
    <name evidence="2" type="ORF">XD73_0783</name>
</gene>
<dbReference type="InterPro" id="IPR052715">
    <property type="entry name" value="RAYT_transposase"/>
</dbReference>
<dbReference type="InterPro" id="IPR036515">
    <property type="entry name" value="Transposase_17_sf"/>
</dbReference>
<evidence type="ECO:0000259" key="1">
    <source>
        <dbReference type="SMART" id="SM01321"/>
    </source>
</evidence>
<dbReference type="GO" id="GO:0043565">
    <property type="term" value="F:sequence-specific DNA binding"/>
    <property type="evidence" value="ECO:0007669"/>
    <property type="project" value="TreeGrafter"/>
</dbReference>
<accession>A0A101FXQ0</accession>
<protein>
    <recommendedName>
        <fullName evidence="1">Transposase IS200-like domain-containing protein</fullName>
    </recommendedName>
</protein>
<dbReference type="NCBIfam" id="NF047646">
    <property type="entry name" value="REP_Tyr_transpos"/>
    <property type="match status" value="1"/>
</dbReference>
<dbReference type="EMBL" id="LGFU01000037">
    <property type="protein sequence ID" value="KUK46340.1"/>
    <property type="molecule type" value="Genomic_DNA"/>
</dbReference>
<dbReference type="GO" id="GO:0006313">
    <property type="term" value="P:DNA transposition"/>
    <property type="evidence" value="ECO:0007669"/>
    <property type="project" value="InterPro"/>
</dbReference>
<comment type="caution">
    <text evidence="2">The sequence shown here is derived from an EMBL/GenBank/DDBJ whole genome shotgun (WGS) entry which is preliminary data.</text>
</comment>
<dbReference type="PANTHER" id="PTHR36966:SF1">
    <property type="entry name" value="REP-ASSOCIATED TYROSINE TRANSPOSASE"/>
    <property type="match status" value="1"/>
</dbReference>